<dbReference type="InterPro" id="IPR036259">
    <property type="entry name" value="MFS_trans_sf"/>
</dbReference>
<feature type="transmembrane region" description="Helical" evidence="11">
    <location>
        <begin position="298"/>
        <end position="318"/>
    </location>
</feature>
<feature type="transmembrane region" description="Helical" evidence="11">
    <location>
        <begin position="17"/>
        <end position="37"/>
    </location>
</feature>
<feature type="domain" description="Major facilitator superfamily (MFS) profile" evidence="12">
    <location>
        <begin position="19"/>
        <end position="444"/>
    </location>
</feature>
<evidence type="ECO:0000313" key="14">
    <source>
        <dbReference type="RefSeq" id="XP_033782620.1"/>
    </source>
</evidence>
<dbReference type="Gene3D" id="1.20.1250.20">
    <property type="entry name" value="MFS general substrate transporter like domains"/>
    <property type="match status" value="1"/>
</dbReference>
<evidence type="ECO:0000256" key="10">
    <source>
        <dbReference type="ARBA" id="ARBA00034218"/>
    </source>
</evidence>
<evidence type="ECO:0000256" key="2">
    <source>
        <dbReference type="ARBA" id="ARBA00006727"/>
    </source>
</evidence>
<keyword evidence="7 11" id="KW-1133">Transmembrane helix</keyword>
<dbReference type="InterPro" id="IPR020846">
    <property type="entry name" value="MFS_dom"/>
</dbReference>
<evidence type="ECO:0000256" key="9">
    <source>
        <dbReference type="ARBA" id="ARBA00034216"/>
    </source>
</evidence>
<protein>
    <submittedName>
        <fullName evidence="14 15">Monocarboxylate transporter 2-like</fullName>
    </submittedName>
</protein>
<dbReference type="RefSeq" id="XP_033782620.1">
    <property type="nucleotide sequence ID" value="XM_033926729.1"/>
</dbReference>
<keyword evidence="3" id="KW-0813">Transport</keyword>
<keyword evidence="5 11" id="KW-0812">Transmembrane</keyword>
<comment type="catalytic activity">
    <reaction evidence="10">
        <text>3-methyl-2-oxobutanoate(out) + H(+)(out) = 3-methyl-2-oxobutanoate(in) + H(+)(in)</text>
        <dbReference type="Rhea" id="RHEA:71783"/>
        <dbReference type="ChEBI" id="CHEBI:11851"/>
        <dbReference type="ChEBI" id="CHEBI:15378"/>
    </reaction>
</comment>
<feature type="transmembrane region" description="Helical" evidence="11">
    <location>
        <begin position="176"/>
        <end position="198"/>
    </location>
</feature>
<feature type="transmembrane region" description="Helical" evidence="11">
    <location>
        <begin position="330"/>
        <end position="350"/>
    </location>
</feature>
<evidence type="ECO:0000313" key="15">
    <source>
        <dbReference type="RefSeq" id="XP_033782621.1"/>
    </source>
</evidence>
<dbReference type="RefSeq" id="XP_033782621.1">
    <property type="nucleotide sequence ID" value="XM_033926730.1"/>
</dbReference>
<dbReference type="GO" id="GO:0015293">
    <property type="term" value="F:symporter activity"/>
    <property type="evidence" value="ECO:0007669"/>
    <property type="project" value="UniProtKB-KW"/>
</dbReference>
<keyword evidence="8 11" id="KW-0472">Membrane</keyword>
<feature type="transmembrane region" description="Helical" evidence="11">
    <location>
        <begin position="420"/>
        <end position="442"/>
    </location>
</feature>
<reference evidence="14 15" key="1">
    <citation type="submission" date="2025-04" db="UniProtKB">
        <authorList>
            <consortium name="RefSeq"/>
        </authorList>
    </citation>
    <scope>IDENTIFICATION</scope>
</reference>
<keyword evidence="6" id="KW-0769">Symport</keyword>
<dbReference type="FunFam" id="1.20.1250.20:FF:000030">
    <property type="entry name" value="monocarboxylate transporter 1 isoform X1"/>
    <property type="match status" value="1"/>
</dbReference>
<feature type="transmembrane region" description="Helical" evidence="11">
    <location>
        <begin position="145"/>
        <end position="164"/>
    </location>
</feature>
<comment type="similarity">
    <text evidence="2">Belongs to the major facilitator superfamily. Monocarboxylate porter (TC 2.A.1.13) family.</text>
</comment>
<evidence type="ECO:0000256" key="3">
    <source>
        <dbReference type="ARBA" id="ARBA00022448"/>
    </source>
</evidence>
<comment type="subcellular location">
    <subcellularLocation>
        <location evidence="1">Basolateral cell membrane</location>
        <topology evidence="1">Multi-pass membrane protein</topology>
    </subcellularLocation>
</comment>
<accession>A0A6P8Q6D4</accession>
<sequence length="498" mass="54817">MPPHATTDLGYIPPDGGWGWVVVCGAFVSIGFSYSLPRSITVFFKEIQTVFDTSFSEIAWISSIMLAFMYGGGLISSTLVNRYGSRPVVITGGLLCGIGMISASFCTNIVQLYICIGVFAGLGLSFNLQPSLIIIGKYFFNRRPMAIGLSMAGSPVLLCTFALFNQFLFDLFGWRGSFLILGGILLNCCVAGALFRPIQPVIDSSKKKISKYIQEEAQEVSKKFDCLQATSLMTANENEKKENCCDKLNKYLDFSLLKHRGFLIYLVGNVILFFGFFVPIVFLIPYGKHLGFDEYSSAFLLSALAIADMIARPTTGLIANIKWMRPRVQYFLSFSIIFNGFCHLMCPFALSYIGVVIYSTVFGLAFGMVCALLFEALMDIVGAQRFGSAVGIVTLSECFPLLFGPPVGGIIVDTFSDYKYMFYKCGAVMLTAGIFLFIMNYYSYRMIEKEAGQQQKEAARKETKGLMATDDGYGLGRSGSGSIQSTKIQLESLARVSP</sequence>
<dbReference type="NCBIfam" id="TIGR00892">
    <property type="entry name" value="2A0113"/>
    <property type="match status" value="1"/>
</dbReference>
<evidence type="ECO:0000256" key="4">
    <source>
        <dbReference type="ARBA" id="ARBA00022475"/>
    </source>
</evidence>
<dbReference type="PANTHER" id="PTHR11360:SF92">
    <property type="entry name" value="MAJOR FACILITATOR SUPERFAMILY (MFS) PROFILE DOMAIN-CONTAINING PROTEIN"/>
    <property type="match status" value="1"/>
</dbReference>
<dbReference type="PANTHER" id="PTHR11360">
    <property type="entry name" value="MONOCARBOXYLATE TRANSPORTER"/>
    <property type="match status" value="1"/>
</dbReference>
<feature type="transmembrane region" description="Helical" evidence="11">
    <location>
        <begin position="356"/>
        <end position="374"/>
    </location>
</feature>
<name>A0A6P8Q6D4_GEOSA</name>
<evidence type="ECO:0000313" key="13">
    <source>
        <dbReference type="Proteomes" id="UP000515159"/>
    </source>
</evidence>
<evidence type="ECO:0000256" key="6">
    <source>
        <dbReference type="ARBA" id="ARBA00022847"/>
    </source>
</evidence>
<dbReference type="InterPro" id="IPR004743">
    <property type="entry name" value="MCT"/>
</dbReference>
<evidence type="ECO:0000256" key="1">
    <source>
        <dbReference type="ARBA" id="ARBA00004554"/>
    </source>
</evidence>
<evidence type="ECO:0000256" key="7">
    <source>
        <dbReference type="ARBA" id="ARBA00022989"/>
    </source>
</evidence>
<dbReference type="GeneID" id="117351444"/>
<keyword evidence="13" id="KW-1185">Reference proteome</keyword>
<dbReference type="InterPro" id="IPR011701">
    <property type="entry name" value="MFS"/>
</dbReference>
<dbReference type="GO" id="GO:0016323">
    <property type="term" value="C:basolateral plasma membrane"/>
    <property type="evidence" value="ECO:0007669"/>
    <property type="project" value="UniProtKB-SubCell"/>
</dbReference>
<keyword evidence="4" id="KW-1003">Cell membrane</keyword>
<evidence type="ECO:0000256" key="8">
    <source>
        <dbReference type="ARBA" id="ARBA00023136"/>
    </source>
</evidence>
<dbReference type="Pfam" id="PF07690">
    <property type="entry name" value="MFS_1"/>
    <property type="match status" value="1"/>
</dbReference>
<gene>
    <name evidence="14 15" type="primary">LOC117351444</name>
</gene>
<dbReference type="SUPFAM" id="SSF103473">
    <property type="entry name" value="MFS general substrate transporter"/>
    <property type="match status" value="1"/>
</dbReference>
<dbReference type="OrthoDB" id="6499973at2759"/>
<proteinExistence type="inferred from homology"/>
<dbReference type="PROSITE" id="PS50850">
    <property type="entry name" value="MFS"/>
    <property type="match status" value="1"/>
</dbReference>
<dbReference type="KEGG" id="gsh:117351444"/>
<dbReference type="GO" id="GO:0008028">
    <property type="term" value="F:monocarboxylic acid transmembrane transporter activity"/>
    <property type="evidence" value="ECO:0007669"/>
    <property type="project" value="InterPro"/>
</dbReference>
<evidence type="ECO:0000256" key="5">
    <source>
        <dbReference type="ARBA" id="ARBA00022692"/>
    </source>
</evidence>
<dbReference type="Proteomes" id="UP000515159">
    <property type="component" value="Chromosome 17"/>
</dbReference>
<evidence type="ECO:0000259" key="12">
    <source>
        <dbReference type="PROSITE" id="PS50850"/>
    </source>
</evidence>
<comment type="catalytic activity">
    <reaction evidence="9">
        <text>4-methyl-2-oxopentanoate(out) + H(+)(out) = 4-methyl-2-oxopentanoate(in) + H(+)(in)</text>
        <dbReference type="Rhea" id="RHEA:71779"/>
        <dbReference type="ChEBI" id="CHEBI:15378"/>
        <dbReference type="ChEBI" id="CHEBI:17865"/>
    </reaction>
</comment>
<organism evidence="13 15">
    <name type="scientific">Geotrypetes seraphini</name>
    <name type="common">Gaboon caecilian</name>
    <name type="synonym">Caecilia seraphini</name>
    <dbReference type="NCBI Taxonomy" id="260995"/>
    <lineage>
        <taxon>Eukaryota</taxon>
        <taxon>Metazoa</taxon>
        <taxon>Chordata</taxon>
        <taxon>Craniata</taxon>
        <taxon>Vertebrata</taxon>
        <taxon>Euteleostomi</taxon>
        <taxon>Amphibia</taxon>
        <taxon>Gymnophiona</taxon>
        <taxon>Geotrypetes</taxon>
    </lineage>
</organism>
<dbReference type="AlphaFoldDB" id="A0A6P8Q6D4"/>
<feature type="transmembrane region" description="Helical" evidence="11">
    <location>
        <begin position="262"/>
        <end position="286"/>
    </location>
</feature>
<feature type="transmembrane region" description="Helical" evidence="11">
    <location>
        <begin position="58"/>
        <end position="80"/>
    </location>
</feature>
<feature type="transmembrane region" description="Helical" evidence="11">
    <location>
        <begin position="100"/>
        <end position="124"/>
    </location>
</feature>
<evidence type="ECO:0000256" key="11">
    <source>
        <dbReference type="SAM" id="Phobius"/>
    </source>
</evidence>
<feature type="transmembrane region" description="Helical" evidence="11">
    <location>
        <begin position="386"/>
        <end position="408"/>
    </location>
</feature>
<dbReference type="InterPro" id="IPR050327">
    <property type="entry name" value="Proton-linked_MCT"/>
</dbReference>